<feature type="coiled-coil region" evidence="1">
    <location>
        <begin position="82"/>
        <end position="139"/>
    </location>
</feature>
<feature type="region of interest" description="Disordered" evidence="2">
    <location>
        <begin position="25"/>
        <end position="51"/>
    </location>
</feature>
<dbReference type="PANTHER" id="PTHR34386:SF1">
    <property type="entry name" value="GLUTAREDOXIN-LIKE PROTEIN NRDH"/>
    <property type="match status" value="1"/>
</dbReference>
<feature type="domain" description="DUF547" evidence="3">
    <location>
        <begin position="193"/>
        <end position="301"/>
    </location>
</feature>
<organism evidence="4 5">
    <name type="scientific">Portibacter lacus</name>
    <dbReference type="NCBI Taxonomy" id="1099794"/>
    <lineage>
        <taxon>Bacteria</taxon>
        <taxon>Pseudomonadati</taxon>
        <taxon>Bacteroidota</taxon>
        <taxon>Saprospiria</taxon>
        <taxon>Saprospirales</taxon>
        <taxon>Haliscomenobacteraceae</taxon>
        <taxon>Portibacter</taxon>
    </lineage>
</organism>
<dbReference type="EMBL" id="BSOH01000037">
    <property type="protein sequence ID" value="GLR20075.1"/>
    <property type="molecule type" value="Genomic_DNA"/>
</dbReference>
<sequence length="360" mass="41117">MTFSCAEKNKAVEVSADESAVNLELGESFEAETPPILSKDENLEEKEDSKKQVNRVSKRFLKKGEVIENKEEVSEADKEWLMQKQLESIAEEVKMAKRLEKRDLVKNVSGEENNQELAVEEQMVKKIEAVDNLNRLEKRELVKTVAKPDHSAFNSLLSAHVTTKGIVDYAALKKYISKLDDYLSDLDKNSVQSDWSRNEKLAYWINAYNAFTIKLILDNYPVNSIQDISGGKPWDKTWIKLGGKTYSLNQIENDIIRPEFKEPRIHFAVNCAAQSCPPLANKAFTADNLNDLLEKQTKSFINNSKYNTIASKSVTISKIFDWYGVDFGDKIAFLNKYAEVEINSNAKIDYTEYNWSLNNK</sequence>
<dbReference type="PANTHER" id="PTHR34386">
    <property type="entry name" value="GLUTAREDOXIN"/>
    <property type="match status" value="1"/>
</dbReference>
<dbReference type="InterPro" id="IPR006869">
    <property type="entry name" value="DUF547"/>
</dbReference>
<dbReference type="GO" id="GO:0009055">
    <property type="term" value="F:electron transfer activity"/>
    <property type="evidence" value="ECO:0007669"/>
    <property type="project" value="TreeGrafter"/>
</dbReference>
<evidence type="ECO:0000313" key="4">
    <source>
        <dbReference type="EMBL" id="GLR20075.1"/>
    </source>
</evidence>
<dbReference type="Pfam" id="PF04784">
    <property type="entry name" value="DUF547"/>
    <property type="match status" value="1"/>
</dbReference>
<name>A0AA37SYU8_9BACT</name>
<accession>A0AA37SYU8</accession>
<dbReference type="GO" id="GO:0045454">
    <property type="term" value="P:cell redox homeostasis"/>
    <property type="evidence" value="ECO:0007669"/>
    <property type="project" value="TreeGrafter"/>
</dbReference>
<protein>
    <recommendedName>
        <fullName evidence="3">DUF547 domain-containing protein</fullName>
    </recommendedName>
</protein>
<reference evidence="4" key="1">
    <citation type="journal article" date="2014" name="Int. J. Syst. Evol. Microbiol.">
        <title>Complete genome sequence of Corynebacterium casei LMG S-19264T (=DSM 44701T), isolated from a smear-ripened cheese.</title>
        <authorList>
            <consortium name="US DOE Joint Genome Institute (JGI-PGF)"/>
            <person name="Walter F."/>
            <person name="Albersmeier A."/>
            <person name="Kalinowski J."/>
            <person name="Ruckert C."/>
        </authorList>
    </citation>
    <scope>NUCLEOTIDE SEQUENCE</scope>
    <source>
        <strain evidence="4">NBRC 108769</strain>
    </source>
</reference>
<dbReference type="Proteomes" id="UP001156666">
    <property type="component" value="Unassembled WGS sequence"/>
</dbReference>
<evidence type="ECO:0000256" key="2">
    <source>
        <dbReference type="SAM" id="MobiDB-lite"/>
    </source>
</evidence>
<dbReference type="InterPro" id="IPR051548">
    <property type="entry name" value="Grx-like_ET"/>
</dbReference>
<proteinExistence type="predicted"/>
<comment type="caution">
    <text evidence="4">The sequence shown here is derived from an EMBL/GenBank/DDBJ whole genome shotgun (WGS) entry which is preliminary data.</text>
</comment>
<evidence type="ECO:0000313" key="5">
    <source>
        <dbReference type="Proteomes" id="UP001156666"/>
    </source>
</evidence>
<keyword evidence="1" id="KW-0175">Coiled coil</keyword>
<reference evidence="4" key="2">
    <citation type="submission" date="2023-01" db="EMBL/GenBank/DDBJ databases">
        <title>Draft genome sequence of Portibacter lacus strain NBRC 108769.</title>
        <authorList>
            <person name="Sun Q."/>
            <person name="Mori K."/>
        </authorList>
    </citation>
    <scope>NUCLEOTIDE SEQUENCE</scope>
    <source>
        <strain evidence="4">NBRC 108769</strain>
    </source>
</reference>
<evidence type="ECO:0000259" key="3">
    <source>
        <dbReference type="Pfam" id="PF04784"/>
    </source>
</evidence>
<keyword evidence="5" id="KW-1185">Reference proteome</keyword>
<evidence type="ECO:0000256" key="1">
    <source>
        <dbReference type="SAM" id="Coils"/>
    </source>
</evidence>
<dbReference type="AlphaFoldDB" id="A0AA37SYU8"/>
<gene>
    <name evidence="4" type="ORF">GCM10007940_46910</name>
</gene>